<evidence type="ECO:0000256" key="1">
    <source>
        <dbReference type="SAM" id="MobiDB-lite"/>
    </source>
</evidence>
<feature type="region of interest" description="Disordered" evidence="1">
    <location>
        <begin position="1"/>
        <end position="27"/>
    </location>
</feature>
<feature type="compositionally biased region" description="Polar residues" evidence="1">
    <location>
        <begin position="1"/>
        <end position="10"/>
    </location>
</feature>
<organism evidence="2">
    <name type="scientific">Phytophthora nicotianae</name>
    <name type="common">Potato buckeye rot agent</name>
    <name type="synonym">Phytophthora parasitica</name>
    <dbReference type="NCBI Taxonomy" id="4792"/>
    <lineage>
        <taxon>Eukaryota</taxon>
        <taxon>Sar</taxon>
        <taxon>Stramenopiles</taxon>
        <taxon>Oomycota</taxon>
        <taxon>Peronosporomycetes</taxon>
        <taxon>Peronosporales</taxon>
        <taxon>Peronosporaceae</taxon>
        <taxon>Phytophthora</taxon>
    </lineage>
</organism>
<name>W2MCM3_PHYNI</name>
<proteinExistence type="predicted"/>
<dbReference type="Proteomes" id="UP000054532">
    <property type="component" value="Unassembled WGS sequence"/>
</dbReference>
<accession>W2MCM3</accession>
<reference evidence="2" key="1">
    <citation type="submission" date="2013-11" db="EMBL/GenBank/DDBJ databases">
        <title>The Genome Sequence of Phytophthora parasitica IAC_01/95.</title>
        <authorList>
            <consortium name="The Broad Institute Genomics Platform"/>
            <person name="Russ C."/>
            <person name="Tyler B."/>
            <person name="Panabieres F."/>
            <person name="Shan W."/>
            <person name="Tripathy S."/>
            <person name="Grunwald N."/>
            <person name="Machado M."/>
            <person name="Johnson C.S."/>
            <person name="Arredondo F."/>
            <person name="Hong C."/>
            <person name="Coffey M."/>
            <person name="Young S.K."/>
            <person name="Zeng Q."/>
            <person name="Gargeya S."/>
            <person name="Fitzgerald M."/>
            <person name="Abouelleil A."/>
            <person name="Alvarado L."/>
            <person name="Chapman S.B."/>
            <person name="Gainer-Dewar J."/>
            <person name="Goldberg J."/>
            <person name="Griggs A."/>
            <person name="Gujja S."/>
            <person name="Hansen M."/>
            <person name="Howarth C."/>
            <person name="Imamovic A."/>
            <person name="Ireland A."/>
            <person name="Larimer J."/>
            <person name="McCowan C."/>
            <person name="Murphy C."/>
            <person name="Pearson M."/>
            <person name="Poon T.W."/>
            <person name="Priest M."/>
            <person name="Roberts A."/>
            <person name="Saif S."/>
            <person name="Shea T."/>
            <person name="Sykes S."/>
            <person name="Wortman J."/>
            <person name="Nusbaum C."/>
            <person name="Birren B."/>
        </authorList>
    </citation>
    <scope>NUCLEOTIDE SEQUENCE [LARGE SCALE GENOMIC DNA]</scope>
    <source>
        <strain evidence="2">IAC_01/95</strain>
    </source>
</reference>
<evidence type="ECO:0000313" key="2">
    <source>
        <dbReference type="EMBL" id="ETM33393.1"/>
    </source>
</evidence>
<protein>
    <submittedName>
        <fullName evidence="2">Uncharacterized protein</fullName>
    </submittedName>
</protein>
<gene>
    <name evidence="2" type="ORF">L914_19373</name>
</gene>
<dbReference type="EMBL" id="KI696061">
    <property type="protein sequence ID" value="ETM33393.1"/>
    <property type="molecule type" value="Genomic_DNA"/>
</dbReference>
<sequence length="150" mass="16933">MRASHTTCIPSSRDSRHKRRKKGTNTTVESIVADEPDTTTIINEEDAELTEDDQAQMEALRGTAVDEMDTCLNQVLARLDMDEMATMRGIVHKFRLVAVCFRRSPKDRSCFENIQQKATCILLLQTFRLLKSTVRRAGIAAGIFCNDLLN</sequence>
<dbReference type="AlphaFoldDB" id="W2MCM3"/>